<evidence type="ECO:0000313" key="2">
    <source>
        <dbReference type="EMBL" id="KAK2628809.1"/>
    </source>
</evidence>
<dbReference type="Proteomes" id="UP001285354">
    <property type="component" value="Unassembled WGS sequence"/>
</dbReference>
<reference evidence="2" key="1">
    <citation type="submission" date="2023-06" db="EMBL/GenBank/DDBJ databases">
        <title>Draft genome of Marssonina rosae.</title>
        <authorList>
            <person name="Cheng Q."/>
        </authorList>
    </citation>
    <scope>NUCLEOTIDE SEQUENCE</scope>
    <source>
        <strain evidence="2">R4</strain>
    </source>
</reference>
<feature type="compositionally biased region" description="Basic and acidic residues" evidence="1">
    <location>
        <begin position="137"/>
        <end position="155"/>
    </location>
</feature>
<feature type="compositionally biased region" description="Basic and acidic residues" evidence="1">
    <location>
        <begin position="92"/>
        <end position="103"/>
    </location>
</feature>
<proteinExistence type="predicted"/>
<comment type="caution">
    <text evidence="2">The sequence shown here is derived from an EMBL/GenBank/DDBJ whole genome shotgun (WGS) entry which is preliminary data.</text>
</comment>
<feature type="region of interest" description="Disordered" evidence="1">
    <location>
        <begin position="23"/>
        <end position="157"/>
    </location>
</feature>
<keyword evidence="3" id="KW-1185">Reference proteome</keyword>
<organism evidence="2 3">
    <name type="scientific">Diplocarpon rosae</name>
    <dbReference type="NCBI Taxonomy" id="946125"/>
    <lineage>
        <taxon>Eukaryota</taxon>
        <taxon>Fungi</taxon>
        <taxon>Dikarya</taxon>
        <taxon>Ascomycota</taxon>
        <taxon>Pezizomycotina</taxon>
        <taxon>Leotiomycetes</taxon>
        <taxon>Helotiales</taxon>
        <taxon>Drepanopezizaceae</taxon>
        <taxon>Diplocarpon</taxon>
    </lineage>
</organism>
<dbReference type="AlphaFoldDB" id="A0AAD9T576"/>
<evidence type="ECO:0000313" key="3">
    <source>
        <dbReference type="Proteomes" id="UP001285354"/>
    </source>
</evidence>
<accession>A0AAD9T576</accession>
<feature type="compositionally biased region" description="Low complexity" evidence="1">
    <location>
        <begin position="122"/>
        <end position="136"/>
    </location>
</feature>
<protein>
    <submittedName>
        <fullName evidence="2">Uncharacterized protein</fullName>
    </submittedName>
</protein>
<evidence type="ECO:0000256" key="1">
    <source>
        <dbReference type="SAM" id="MobiDB-lite"/>
    </source>
</evidence>
<feature type="compositionally biased region" description="Basic and acidic residues" evidence="1">
    <location>
        <begin position="70"/>
        <end position="84"/>
    </location>
</feature>
<sequence>MAPIEVPKSTSAVLNTTSLHEHKDAIDSHNPMPPRVHVPGRTPREHLFGFYNARGPPLQQIPNPTPARGSPDRPSHDSQARARACDLVVSSDEDRPAGEEAKPYNRAGAPLQEITGDPYRPQSPSSLRDSQTSSSTSRREPGDASRERDLPRATDSRIVLHNGTSIRIPEIELPFQRVRPSIRHLNSAFAPISVAAPASSANICRGGLAVSNGTALPELQSTTGHGLGWNDHTCFGLLFLGICLAVGAAVYVRDWCGKRTEEWEEEQVEWKGADMMDDGTASEDESEMYEDYC</sequence>
<name>A0AAD9T576_9HELO</name>
<dbReference type="EMBL" id="JAUBYV010000002">
    <property type="protein sequence ID" value="KAK2628809.1"/>
    <property type="molecule type" value="Genomic_DNA"/>
</dbReference>
<gene>
    <name evidence="2" type="ORF">QTJ16_001912</name>
</gene>